<feature type="compositionally biased region" description="Basic and acidic residues" evidence="1">
    <location>
        <begin position="1"/>
        <end position="41"/>
    </location>
</feature>
<feature type="region of interest" description="Disordered" evidence="1">
    <location>
        <begin position="505"/>
        <end position="551"/>
    </location>
</feature>
<proteinExistence type="predicted"/>
<feature type="compositionally biased region" description="Low complexity" evidence="1">
    <location>
        <begin position="73"/>
        <end position="83"/>
    </location>
</feature>
<feature type="compositionally biased region" description="Polar residues" evidence="1">
    <location>
        <begin position="580"/>
        <end position="606"/>
    </location>
</feature>
<feature type="compositionally biased region" description="Basic residues" evidence="1">
    <location>
        <begin position="720"/>
        <end position="739"/>
    </location>
</feature>
<feature type="region of interest" description="Disordered" evidence="1">
    <location>
        <begin position="446"/>
        <end position="488"/>
    </location>
</feature>
<feature type="region of interest" description="Disordered" evidence="1">
    <location>
        <begin position="579"/>
        <end position="785"/>
    </location>
</feature>
<feature type="compositionally biased region" description="Low complexity" evidence="1">
    <location>
        <begin position="709"/>
        <end position="719"/>
    </location>
</feature>
<dbReference type="Proteomes" id="UP000223968">
    <property type="component" value="Unassembled WGS sequence"/>
</dbReference>
<feature type="compositionally biased region" description="Polar residues" evidence="1">
    <location>
        <begin position="684"/>
        <end position="708"/>
    </location>
</feature>
<evidence type="ECO:0000256" key="1">
    <source>
        <dbReference type="SAM" id="MobiDB-lite"/>
    </source>
</evidence>
<keyword evidence="3" id="KW-1185">Reference proteome</keyword>
<dbReference type="EMBL" id="PDNB01000184">
    <property type="protein sequence ID" value="PGH00575.1"/>
    <property type="molecule type" value="Genomic_DNA"/>
</dbReference>
<dbReference type="OrthoDB" id="5226996at2759"/>
<dbReference type="AlphaFoldDB" id="A0A2B7WV77"/>
<reference evidence="2 3" key="1">
    <citation type="submission" date="2017-10" db="EMBL/GenBank/DDBJ databases">
        <title>Comparative genomics in systemic dimorphic fungi from Ajellomycetaceae.</title>
        <authorList>
            <person name="Munoz J.F."/>
            <person name="Mcewen J.G."/>
            <person name="Clay O.K."/>
            <person name="Cuomo C.A."/>
        </authorList>
    </citation>
    <scope>NUCLEOTIDE SEQUENCE [LARGE SCALE GENOMIC DNA]</scope>
    <source>
        <strain evidence="2 3">UAMH5409</strain>
    </source>
</reference>
<feature type="compositionally biased region" description="Basic and acidic residues" evidence="1">
    <location>
        <begin position="88"/>
        <end position="98"/>
    </location>
</feature>
<sequence>MAKEKQRDRNQAKTKARDGYGEVQEQRAEIHHSAQNDTGKHIDHHRLSSTPTHRYYVGSPPESTRAPASPETANGAAAGLNSSAKRKLSGENFDHGPEYDYDYDYDDNYDQDTPKGSFKNAEKNGTTNSLEVPGHQYGNSPTKSSPKRMRSNEWLLRSREASPGQTHGGGKSDSTTPRLRSRRRQSLNKSQCGSRSVSASASASAVVEGERRSRFVEGSMNDRVSEKPPSIYIGEEVDEAIDRYMSGDGEESAGGGASTPGKRSSRHGTLHTSSTANSMNSIATDASSTKSGIVRFGQALVSAFNPFGVWNNVSEIWNGQQEGGIKATTSSVSTAAMASKEILSQRQAQAEKAYAELKASGYQGTVKSVPPPAANRASTTTPAGPENSGGVKKQTTTDRTPQHKYVRSISSTFSRENLLTPSKSAIRASFQDLRKAASYINIPTSSSAKRMDSVDDGDSGDPNVVRKQVSRRELEKQRKLKKKVSNLESQLEKARRQLSLISGDVSDVNGSADASARGSVSASVNSTEEEHEEVDSAPPVPPPHLEGVKLGRRKKFVPGALPSLPSERILLGQMADKPTNRSLFTGRNASSFSIRDTEGKNATQPKLRNRRQGLSEKGCLSPLTSSRGNRLASAPSSSSANNRGDDGTTNFDDENTDPMSPSRPQKSSQTTTSKGRVQKAASASFPSSTNNNKNVKTASTTPSIRDVNSSQPHSTSTSSKPKRPPRRRSSTTFPHRKHVQSQFQIHDDEKNHDTDANAKQHKSRRNGSGALKHANDVPPVPPLPVNIVTGVSARRRTELRAEKVQAREEFDWPEDFL</sequence>
<organism evidence="2 3">
    <name type="scientific">Helicocarpus griseus UAMH5409</name>
    <dbReference type="NCBI Taxonomy" id="1447875"/>
    <lineage>
        <taxon>Eukaryota</taxon>
        <taxon>Fungi</taxon>
        <taxon>Dikarya</taxon>
        <taxon>Ascomycota</taxon>
        <taxon>Pezizomycotina</taxon>
        <taxon>Eurotiomycetes</taxon>
        <taxon>Eurotiomycetidae</taxon>
        <taxon>Onygenales</taxon>
        <taxon>Ajellomycetaceae</taxon>
        <taxon>Helicocarpus</taxon>
    </lineage>
</organism>
<evidence type="ECO:0000313" key="3">
    <source>
        <dbReference type="Proteomes" id="UP000223968"/>
    </source>
</evidence>
<feature type="compositionally biased region" description="Acidic residues" evidence="1">
    <location>
        <begin position="99"/>
        <end position="110"/>
    </location>
</feature>
<evidence type="ECO:0008006" key="4">
    <source>
        <dbReference type="Google" id="ProtNLM"/>
    </source>
</evidence>
<dbReference type="STRING" id="1447875.A0A2B7WV77"/>
<feature type="region of interest" description="Disordered" evidence="1">
    <location>
        <begin position="1"/>
        <end position="233"/>
    </location>
</feature>
<feature type="compositionally biased region" description="Polar residues" evidence="1">
    <location>
        <begin position="657"/>
        <end position="675"/>
    </location>
</feature>
<name>A0A2B7WV77_9EURO</name>
<feature type="compositionally biased region" description="Polar residues" evidence="1">
    <location>
        <begin position="270"/>
        <end position="282"/>
    </location>
</feature>
<accession>A0A2B7WV77</accession>
<feature type="region of interest" description="Disordered" evidence="1">
    <location>
        <begin position="365"/>
        <end position="402"/>
    </location>
</feature>
<feature type="compositionally biased region" description="Low complexity" evidence="1">
    <location>
        <begin position="196"/>
        <end position="207"/>
    </location>
</feature>
<evidence type="ECO:0000313" key="2">
    <source>
        <dbReference type="EMBL" id="PGH00575.1"/>
    </source>
</evidence>
<protein>
    <recommendedName>
        <fullName evidence="4">Nuclear RNA binding protein</fullName>
    </recommendedName>
</protein>
<feature type="compositionally biased region" description="Basic and acidic residues" evidence="1">
    <location>
        <begin position="745"/>
        <end position="758"/>
    </location>
</feature>
<comment type="caution">
    <text evidence="2">The sequence shown here is derived from an EMBL/GenBank/DDBJ whole genome shotgun (WGS) entry which is preliminary data.</text>
</comment>
<gene>
    <name evidence="2" type="ORF">AJ79_08178</name>
</gene>
<feature type="region of interest" description="Disordered" evidence="1">
    <location>
        <begin position="246"/>
        <end position="282"/>
    </location>
</feature>